<dbReference type="STRING" id="98403.A0A151GRT9"/>
<dbReference type="FunCoup" id="A0A151GRT9">
    <property type="interactions" value="358"/>
</dbReference>
<protein>
    <submittedName>
        <fullName evidence="2">Alpha/beta hydrolase</fullName>
    </submittedName>
</protein>
<dbReference type="GO" id="GO:0016787">
    <property type="term" value="F:hydrolase activity"/>
    <property type="evidence" value="ECO:0007669"/>
    <property type="project" value="UniProtKB-KW"/>
</dbReference>
<dbReference type="EMBL" id="LAYC01000001">
    <property type="protein sequence ID" value="KYK59722.1"/>
    <property type="molecule type" value="Genomic_DNA"/>
</dbReference>
<name>A0A151GRT9_DRECN</name>
<dbReference type="PANTHER" id="PTHR11614">
    <property type="entry name" value="PHOSPHOLIPASE-RELATED"/>
    <property type="match status" value="1"/>
</dbReference>
<dbReference type="InParanoid" id="A0A151GRT9"/>
<gene>
    <name evidence="2" type="ORF">DCS_00856</name>
</gene>
<organism evidence="2 3">
    <name type="scientific">Drechmeria coniospora</name>
    <name type="common">Nematophagous fungus</name>
    <name type="synonym">Meria coniospora</name>
    <dbReference type="NCBI Taxonomy" id="98403"/>
    <lineage>
        <taxon>Eukaryota</taxon>
        <taxon>Fungi</taxon>
        <taxon>Dikarya</taxon>
        <taxon>Ascomycota</taxon>
        <taxon>Pezizomycotina</taxon>
        <taxon>Sordariomycetes</taxon>
        <taxon>Hypocreomycetidae</taxon>
        <taxon>Hypocreales</taxon>
        <taxon>Ophiocordycipitaceae</taxon>
        <taxon>Drechmeria</taxon>
    </lineage>
</organism>
<keyword evidence="3" id="KW-1185">Reference proteome</keyword>
<dbReference type="GeneID" id="63713499"/>
<dbReference type="InterPro" id="IPR022742">
    <property type="entry name" value="Hydrolase_4"/>
</dbReference>
<dbReference type="Pfam" id="PF12146">
    <property type="entry name" value="Hydrolase_4"/>
    <property type="match status" value="1"/>
</dbReference>
<accession>A0A151GRT9</accession>
<dbReference type="SUPFAM" id="SSF53474">
    <property type="entry name" value="alpha/beta-Hydrolases"/>
    <property type="match status" value="1"/>
</dbReference>
<dbReference type="RefSeq" id="XP_040659074.1">
    <property type="nucleotide sequence ID" value="XM_040798191.1"/>
</dbReference>
<dbReference type="Gene3D" id="3.40.50.1820">
    <property type="entry name" value="alpha/beta hydrolase"/>
    <property type="match status" value="1"/>
</dbReference>
<feature type="domain" description="Serine aminopeptidase S33" evidence="1">
    <location>
        <begin position="26"/>
        <end position="277"/>
    </location>
</feature>
<evidence type="ECO:0000313" key="2">
    <source>
        <dbReference type="EMBL" id="KYK59722.1"/>
    </source>
</evidence>
<dbReference type="InterPro" id="IPR051044">
    <property type="entry name" value="MAG_DAG_Lipase"/>
</dbReference>
<dbReference type="AlphaFoldDB" id="A0A151GRT9"/>
<comment type="caution">
    <text evidence="2">The sequence shown here is derived from an EMBL/GenBank/DDBJ whole genome shotgun (WGS) entry which is preliminary data.</text>
</comment>
<dbReference type="Proteomes" id="UP000076580">
    <property type="component" value="Chromosome 01"/>
</dbReference>
<proteinExistence type="predicted"/>
<evidence type="ECO:0000313" key="3">
    <source>
        <dbReference type="Proteomes" id="UP000076580"/>
    </source>
</evidence>
<evidence type="ECO:0000259" key="1">
    <source>
        <dbReference type="Pfam" id="PF12146"/>
    </source>
</evidence>
<sequence>MTTVIEGKFNYGDTSLFSKTWKPQGPIKAKLVFVHGFSEHIDRYNDFFPQFAKNGIQVFAWDQRGWGRSVAKPADKGLTGPTSQVVRDVATFIRDRIDEDAGDPLRPPMFVMGHSMGGGEILTLAGDTQYVQLVNQIRGWILDAPFIGFTQGEEPSSLKVLAGRIVARLLPYMQLKHVVPPEHLSRDSVIVESVRNDPLCHNTGTLEGLASLLDRTASLSSGRVTLGKQVRSILLAHGTGDRVCSYDAAVQFMENQYAVKDKTTKTYEGAYHQLHVDHCKDAFAKDVVSWILERCESSAGDAPSFDAKL</sequence>
<keyword evidence="2" id="KW-0378">Hydrolase</keyword>
<dbReference type="InterPro" id="IPR029058">
    <property type="entry name" value="AB_hydrolase_fold"/>
</dbReference>
<reference evidence="2 3" key="1">
    <citation type="journal article" date="2016" name="Sci. Rep.">
        <title>Insights into Adaptations to a Near-Obligate Nematode Endoparasitic Lifestyle from the Finished Genome of Drechmeria coniospora.</title>
        <authorList>
            <person name="Zhang L."/>
            <person name="Zhou Z."/>
            <person name="Guo Q."/>
            <person name="Fokkens L."/>
            <person name="Miskei M."/>
            <person name="Pocsi I."/>
            <person name="Zhang W."/>
            <person name="Chen M."/>
            <person name="Wang L."/>
            <person name="Sun Y."/>
            <person name="Donzelli B.G."/>
            <person name="Gibson D.M."/>
            <person name="Nelson D.R."/>
            <person name="Luo J.G."/>
            <person name="Rep M."/>
            <person name="Liu H."/>
            <person name="Yang S."/>
            <person name="Wang J."/>
            <person name="Krasnoff S.B."/>
            <person name="Xu Y."/>
            <person name="Molnar I."/>
            <person name="Lin M."/>
        </authorList>
    </citation>
    <scope>NUCLEOTIDE SEQUENCE [LARGE SCALE GENOMIC DNA]</scope>
    <source>
        <strain evidence="2 3">ARSEF 6962</strain>
    </source>
</reference>